<dbReference type="RefSeq" id="WP_219428080.1">
    <property type="nucleotide sequence ID" value="NZ_JAHXRD010000017.1"/>
</dbReference>
<name>A0AAW4NTX9_9BACT</name>
<accession>A0AAW4NTX9</accession>
<dbReference type="AlphaFoldDB" id="A0AAW4NTX9"/>
<reference evidence="1" key="1">
    <citation type="submission" date="2021-07" db="EMBL/GenBank/DDBJ databases">
        <title>Genomic diversity and antimicrobial resistance of Prevotella spp. isolated from chronic lung disease airways.</title>
        <authorList>
            <person name="Webb K.A."/>
            <person name="Olagoke O.S."/>
            <person name="Baird T."/>
            <person name="Neill J."/>
            <person name="Pham A."/>
            <person name="Wells T.J."/>
            <person name="Ramsay K.A."/>
            <person name="Bell S.C."/>
            <person name="Sarovich D.S."/>
            <person name="Price E.P."/>
        </authorList>
    </citation>
    <scope>NUCLEOTIDE SEQUENCE</scope>
    <source>
        <strain evidence="1">SCHI0047.S.3</strain>
    </source>
</reference>
<protein>
    <submittedName>
        <fullName evidence="1">Uncharacterized protein</fullName>
    </submittedName>
</protein>
<evidence type="ECO:0000313" key="2">
    <source>
        <dbReference type="Proteomes" id="UP001196873"/>
    </source>
</evidence>
<dbReference type="EMBL" id="JAHXRF010000018">
    <property type="protein sequence ID" value="MBW4866537.1"/>
    <property type="molecule type" value="Genomic_DNA"/>
</dbReference>
<sequence>MEEIDKIDTITKFLDDLEKLGKQLSLIQEEQKNVLAYMLNLKQKHNTETQEYNQLAVRSRDLQALIDKYCPIYEERMSWIRDIKKKGKTK</sequence>
<comment type="caution">
    <text evidence="1">The sequence shown here is derived from an EMBL/GenBank/DDBJ whole genome shotgun (WGS) entry which is preliminary data.</text>
</comment>
<dbReference type="Proteomes" id="UP001196873">
    <property type="component" value="Unassembled WGS sequence"/>
</dbReference>
<proteinExistence type="predicted"/>
<evidence type="ECO:0000313" key="1">
    <source>
        <dbReference type="EMBL" id="MBW4866537.1"/>
    </source>
</evidence>
<organism evidence="1 2">
    <name type="scientific">Segatella salivae</name>
    <dbReference type="NCBI Taxonomy" id="228604"/>
    <lineage>
        <taxon>Bacteria</taxon>
        <taxon>Pseudomonadati</taxon>
        <taxon>Bacteroidota</taxon>
        <taxon>Bacteroidia</taxon>
        <taxon>Bacteroidales</taxon>
        <taxon>Prevotellaceae</taxon>
        <taxon>Segatella</taxon>
    </lineage>
</organism>
<gene>
    <name evidence="1" type="ORF">KZY68_11120</name>
</gene>